<dbReference type="InterPro" id="IPR021373">
    <property type="entry name" value="DUF2993"/>
</dbReference>
<gene>
    <name evidence="1" type="ORF">NEA10_02080</name>
</gene>
<proteinExistence type="predicted"/>
<evidence type="ECO:0000313" key="2">
    <source>
        <dbReference type="Proteomes" id="UP001056708"/>
    </source>
</evidence>
<protein>
    <submittedName>
        <fullName evidence="1">DUF2993 domain-containing protein</fullName>
    </submittedName>
</protein>
<organism evidence="1 2">
    <name type="scientific">Phormidium yuhuli AB48</name>
    <dbReference type="NCBI Taxonomy" id="2940671"/>
    <lineage>
        <taxon>Bacteria</taxon>
        <taxon>Bacillati</taxon>
        <taxon>Cyanobacteriota</taxon>
        <taxon>Cyanophyceae</taxon>
        <taxon>Oscillatoriophycideae</taxon>
        <taxon>Oscillatoriales</taxon>
        <taxon>Oscillatoriaceae</taxon>
        <taxon>Phormidium</taxon>
        <taxon>Phormidium yuhuli</taxon>
    </lineage>
</organism>
<name>A0ABY5ATG8_9CYAN</name>
<dbReference type="RefSeq" id="WP_252663554.1">
    <property type="nucleotide sequence ID" value="NZ_CP098611.1"/>
</dbReference>
<dbReference type="Proteomes" id="UP001056708">
    <property type="component" value="Chromosome"/>
</dbReference>
<keyword evidence="2" id="KW-1185">Reference proteome</keyword>
<evidence type="ECO:0000313" key="1">
    <source>
        <dbReference type="EMBL" id="USR91539.1"/>
    </source>
</evidence>
<reference evidence="1" key="1">
    <citation type="submission" date="2022-06" db="EMBL/GenBank/DDBJ databases">
        <title>Genome sequence of Phormidium yuhuli AB48 isolated from an industrial photobioreactor environment.</title>
        <authorList>
            <person name="Qiu Y."/>
            <person name="Noonan A.J.C."/>
            <person name="Dofher K."/>
            <person name="Koch M."/>
            <person name="Kieft B."/>
            <person name="Lin X."/>
            <person name="Ziels R.M."/>
            <person name="Hallam S.J."/>
        </authorList>
    </citation>
    <scope>NUCLEOTIDE SEQUENCE</scope>
    <source>
        <strain evidence="1">AB48</strain>
    </source>
</reference>
<sequence>MTSSATLSPSSPSKSSLSSLLSAAVRLWLRSQVEAAETLKIEFSGKNRQLLRGEIPSLDVEAAGVIYQGLHLGQVWLQAGAVRLNLKQLLKGEPLRLLQPVPVQLRLTLHERDLTASLNSPLLQQASHEVFQGILPNEIDWSQVKIQLQGDRLHLITPSPQGIHLSTHLAVHRKDNHHAIQLQELQVQRDGDPCIQTFPPRNIPLDATVSIDGLTCHDGLLHLSGNLQAQM</sequence>
<accession>A0ABY5ATG8</accession>
<dbReference type="Pfam" id="PF11209">
    <property type="entry name" value="LmeA"/>
    <property type="match status" value="1"/>
</dbReference>
<dbReference type="EMBL" id="CP098611">
    <property type="protein sequence ID" value="USR91539.1"/>
    <property type="molecule type" value="Genomic_DNA"/>
</dbReference>